<dbReference type="SMART" id="SM00253">
    <property type="entry name" value="SOCS"/>
    <property type="match status" value="1"/>
</dbReference>
<sequence length="414" mass="46112">MRQVKSSSFEFLEPDQIDQADVSDHLTAALSPYNSGKSGREGWTCAWAPDSSYFAWSSGYRILHLIPWDANKKKRHDPADTEGLKERKYHMIDCGELIWALAFGSGLPQKASHIYRHCSYDKNLVVATGLASGRIKLFNCFTGSVIVELLDHRDTVRGLDFSKDGSLQLMSGSRDGTLKLWDLNNEGNMYCTHKARAKVNACKFSMNGKFAAAVGTNKTVLLWHGPIKDSPFYRLEGHHNEVVGVDFSSDSVLMATASFDTRVIIWNAYRVQRLRELGHLHPSPSLIFAGGANDNFVRSVNFSRDGVNVATVCDDGFVRFWHWEEDGDPVSVLQVSDPLCGQFSSDGTVLGVGTRSGDAQFVCAPQPLPSLLQLSRVAVRKAMRSDSVDGLPLPYLLKHFLKYRDFLKDDSRLL</sequence>
<accession>A0ABM0K242</accession>
<dbReference type="PROSITE" id="PS50294">
    <property type="entry name" value="WD_REPEATS_REGION"/>
    <property type="match status" value="2"/>
</dbReference>
<dbReference type="SMART" id="SM00969">
    <property type="entry name" value="SOCS_box"/>
    <property type="match status" value="1"/>
</dbReference>
<evidence type="ECO:0000259" key="5">
    <source>
        <dbReference type="PROSITE" id="PS50225"/>
    </source>
</evidence>
<dbReference type="GeneID" id="101850836"/>
<keyword evidence="6" id="KW-1185">Reference proteome</keyword>
<dbReference type="InterPro" id="IPR051983">
    <property type="entry name" value="WSB_SOCS-box_domain"/>
</dbReference>
<keyword evidence="3" id="KW-0833">Ubl conjugation pathway</keyword>
<keyword evidence="1 4" id="KW-0853">WD repeat</keyword>
<proteinExistence type="predicted"/>
<evidence type="ECO:0000313" key="6">
    <source>
        <dbReference type="Proteomes" id="UP000694888"/>
    </source>
</evidence>
<dbReference type="Pfam" id="PF07525">
    <property type="entry name" value="SOCS_box"/>
    <property type="match status" value="1"/>
</dbReference>
<dbReference type="SUPFAM" id="SSF158235">
    <property type="entry name" value="SOCS box-like"/>
    <property type="match status" value="1"/>
</dbReference>
<evidence type="ECO:0000256" key="1">
    <source>
        <dbReference type="ARBA" id="ARBA00022574"/>
    </source>
</evidence>
<dbReference type="Gene3D" id="2.130.10.10">
    <property type="entry name" value="YVTN repeat-like/Quinoprotein amine dehydrogenase"/>
    <property type="match status" value="2"/>
</dbReference>
<dbReference type="InterPro" id="IPR001680">
    <property type="entry name" value="WD40_rpt"/>
</dbReference>
<keyword evidence="2" id="KW-0677">Repeat</keyword>
<dbReference type="PROSITE" id="PS50082">
    <property type="entry name" value="WD_REPEATS_2"/>
    <property type="match status" value="2"/>
</dbReference>
<organism evidence="6 7">
    <name type="scientific">Aplysia californica</name>
    <name type="common">California sea hare</name>
    <dbReference type="NCBI Taxonomy" id="6500"/>
    <lineage>
        <taxon>Eukaryota</taxon>
        <taxon>Metazoa</taxon>
        <taxon>Spiralia</taxon>
        <taxon>Lophotrochozoa</taxon>
        <taxon>Mollusca</taxon>
        <taxon>Gastropoda</taxon>
        <taxon>Heterobranchia</taxon>
        <taxon>Euthyneura</taxon>
        <taxon>Tectipleura</taxon>
        <taxon>Aplysiida</taxon>
        <taxon>Aplysioidea</taxon>
        <taxon>Aplysiidae</taxon>
        <taxon>Aplysia</taxon>
    </lineage>
</organism>
<dbReference type="SUPFAM" id="SSF50978">
    <property type="entry name" value="WD40 repeat-like"/>
    <property type="match status" value="1"/>
</dbReference>
<dbReference type="InterPro" id="IPR015943">
    <property type="entry name" value="WD40/YVTN_repeat-like_dom_sf"/>
</dbReference>
<dbReference type="CDD" id="cd03587">
    <property type="entry name" value="SOCS"/>
    <property type="match status" value="1"/>
</dbReference>
<dbReference type="PANTHER" id="PTHR15622:SF2">
    <property type="entry name" value="U4_U6 SMALL NUCLEAR RIBONUCLEOPROTEIN PRP4"/>
    <property type="match status" value="1"/>
</dbReference>
<dbReference type="SMART" id="SM00320">
    <property type="entry name" value="WD40"/>
    <property type="match status" value="4"/>
</dbReference>
<dbReference type="Pfam" id="PF00400">
    <property type="entry name" value="WD40"/>
    <property type="match status" value="4"/>
</dbReference>
<name>A0ABM0K242_APLCA</name>
<dbReference type="Gene3D" id="1.10.750.20">
    <property type="entry name" value="SOCS box"/>
    <property type="match status" value="1"/>
</dbReference>
<evidence type="ECO:0000256" key="2">
    <source>
        <dbReference type="ARBA" id="ARBA00022737"/>
    </source>
</evidence>
<feature type="repeat" description="WD" evidence="4">
    <location>
        <begin position="235"/>
        <end position="276"/>
    </location>
</feature>
<dbReference type="InterPro" id="IPR001496">
    <property type="entry name" value="SOCS_box"/>
</dbReference>
<evidence type="ECO:0000256" key="3">
    <source>
        <dbReference type="ARBA" id="ARBA00022786"/>
    </source>
</evidence>
<reference evidence="7" key="1">
    <citation type="submission" date="2025-08" db="UniProtKB">
        <authorList>
            <consortium name="RefSeq"/>
        </authorList>
    </citation>
    <scope>IDENTIFICATION</scope>
</reference>
<dbReference type="PANTHER" id="PTHR15622">
    <property type="entry name" value="WD40 REPEAT PROTEIN"/>
    <property type="match status" value="1"/>
</dbReference>
<dbReference type="InterPro" id="IPR036322">
    <property type="entry name" value="WD40_repeat_dom_sf"/>
</dbReference>
<evidence type="ECO:0000256" key="4">
    <source>
        <dbReference type="PROSITE-ProRule" id="PRU00221"/>
    </source>
</evidence>
<dbReference type="InterPro" id="IPR036036">
    <property type="entry name" value="SOCS_box-like_dom_sf"/>
</dbReference>
<feature type="repeat" description="WD" evidence="4">
    <location>
        <begin position="149"/>
        <end position="191"/>
    </location>
</feature>
<dbReference type="Proteomes" id="UP000694888">
    <property type="component" value="Unplaced"/>
</dbReference>
<feature type="domain" description="SOCS box" evidence="5">
    <location>
        <begin position="370"/>
        <end position="407"/>
    </location>
</feature>
<dbReference type="RefSeq" id="XP_005106946.1">
    <property type="nucleotide sequence ID" value="XM_005106889.3"/>
</dbReference>
<protein>
    <submittedName>
        <fullName evidence="7">WD repeat and SOCS box-containing protein 1</fullName>
    </submittedName>
</protein>
<dbReference type="PROSITE" id="PS50225">
    <property type="entry name" value="SOCS"/>
    <property type="match status" value="1"/>
</dbReference>
<evidence type="ECO:0000313" key="7">
    <source>
        <dbReference type="RefSeq" id="XP_005106946.1"/>
    </source>
</evidence>
<dbReference type="InterPro" id="IPR019775">
    <property type="entry name" value="WD40_repeat_CS"/>
</dbReference>
<gene>
    <name evidence="7" type="primary">LOC101850836</name>
</gene>
<dbReference type="PROSITE" id="PS00678">
    <property type="entry name" value="WD_REPEATS_1"/>
    <property type="match status" value="1"/>
</dbReference>